<dbReference type="EMBL" id="JASNQZ010000007">
    <property type="protein sequence ID" value="KAL0954833.1"/>
    <property type="molecule type" value="Genomic_DNA"/>
</dbReference>
<evidence type="ECO:0000259" key="2">
    <source>
        <dbReference type="PROSITE" id="PS00028"/>
    </source>
</evidence>
<evidence type="ECO:0000256" key="1">
    <source>
        <dbReference type="SAM" id="MobiDB-lite"/>
    </source>
</evidence>
<organism evidence="3 4">
    <name type="scientific">Hohenbuehelia grisea</name>
    <dbReference type="NCBI Taxonomy" id="104357"/>
    <lineage>
        <taxon>Eukaryota</taxon>
        <taxon>Fungi</taxon>
        <taxon>Dikarya</taxon>
        <taxon>Basidiomycota</taxon>
        <taxon>Agaricomycotina</taxon>
        <taxon>Agaricomycetes</taxon>
        <taxon>Agaricomycetidae</taxon>
        <taxon>Agaricales</taxon>
        <taxon>Pleurotineae</taxon>
        <taxon>Pleurotaceae</taxon>
        <taxon>Hohenbuehelia</taxon>
    </lineage>
</organism>
<sequence>MVNRSVPAKFSKYQCHRTSRKDEIIPTIPSPRYKAAYAVFSQEAKPQLGTTPATPFSDHATPPLTDRSSSATSSSSTDMDIESDGDDSVDESDYYNSYVRTRIPAYKIPSIYGEMQQDPEPVADDLFIEQELSSNSNNPEADHATASNNVATEFTAPGIDAVAWTSEVRNSDQHSSELPSDNELFEEHSNRTLADPKAEEELVSNASEGEGEDPDLSLTDLNAEQELTSDASDDEVIEVPSAVLTLTHLNASEFISRKAAAHEAVKAWIRAGTRDGIDYKVVKLFLKKRGFMCLYCDEIVKGDFNRHCQKHNPEPFMQQCPHCSYRALQNCNVQSHIGRAHQIPCGFDDCDALFTDPSVRTRHRQAVHEENPRRRYFPTQIAAHVKTKKSNYNRNPRTSRD</sequence>
<dbReference type="InterPro" id="IPR013087">
    <property type="entry name" value="Znf_C2H2_type"/>
</dbReference>
<keyword evidence="4" id="KW-1185">Reference proteome</keyword>
<feature type="compositionally biased region" description="Basic and acidic residues" evidence="1">
    <location>
        <begin position="191"/>
        <end position="200"/>
    </location>
</feature>
<proteinExistence type="predicted"/>
<accession>A0ABR3JHK7</accession>
<dbReference type="Proteomes" id="UP001556367">
    <property type="component" value="Unassembled WGS sequence"/>
</dbReference>
<name>A0ABR3JHK7_9AGAR</name>
<reference evidence="4" key="1">
    <citation type="submission" date="2024-06" db="EMBL/GenBank/DDBJ databases">
        <title>Multi-omics analyses provide insights into the biosynthesis of the anticancer antibiotic pleurotin in Hohenbuehelia grisea.</title>
        <authorList>
            <person name="Weaver J.A."/>
            <person name="Alberti F."/>
        </authorList>
    </citation>
    <scope>NUCLEOTIDE SEQUENCE [LARGE SCALE GENOMIC DNA]</scope>
    <source>
        <strain evidence="4">T-177</strain>
    </source>
</reference>
<protein>
    <recommendedName>
        <fullName evidence="2">C2H2-type domain-containing protein</fullName>
    </recommendedName>
</protein>
<dbReference type="SMART" id="SM00355">
    <property type="entry name" value="ZnF_C2H2"/>
    <property type="match status" value="3"/>
</dbReference>
<feature type="compositionally biased region" description="Low complexity" evidence="1">
    <location>
        <begin position="68"/>
        <end position="78"/>
    </location>
</feature>
<feature type="domain" description="C2H2-type" evidence="2">
    <location>
        <begin position="345"/>
        <end position="368"/>
    </location>
</feature>
<evidence type="ECO:0000313" key="3">
    <source>
        <dbReference type="EMBL" id="KAL0954833.1"/>
    </source>
</evidence>
<comment type="caution">
    <text evidence="3">The sequence shown here is derived from an EMBL/GenBank/DDBJ whole genome shotgun (WGS) entry which is preliminary data.</text>
</comment>
<feature type="region of interest" description="Disordered" evidence="1">
    <location>
        <begin position="191"/>
        <end position="217"/>
    </location>
</feature>
<dbReference type="PROSITE" id="PS00028">
    <property type="entry name" value="ZINC_FINGER_C2H2_1"/>
    <property type="match status" value="1"/>
</dbReference>
<feature type="region of interest" description="Disordered" evidence="1">
    <location>
        <begin position="48"/>
        <end position="92"/>
    </location>
</feature>
<feature type="compositionally biased region" description="Acidic residues" evidence="1">
    <location>
        <begin position="79"/>
        <end position="92"/>
    </location>
</feature>
<gene>
    <name evidence="3" type="ORF">HGRIS_003777</name>
</gene>
<evidence type="ECO:0000313" key="4">
    <source>
        <dbReference type="Proteomes" id="UP001556367"/>
    </source>
</evidence>